<dbReference type="CDD" id="cd03230">
    <property type="entry name" value="ABC_DR_subfamily_A"/>
    <property type="match status" value="1"/>
</dbReference>
<keyword evidence="2" id="KW-0547">Nucleotide-binding</keyword>
<evidence type="ECO:0000313" key="6">
    <source>
        <dbReference type="Proteomes" id="UP000650466"/>
    </source>
</evidence>
<dbReference type="GO" id="GO:0016887">
    <property type="term" value="F:ATP hydrolysis activity"/>
    <property type="evidence" value="ECO:0007669"/>
    <property type="project" value="InterPro"/>
</dbReference>
<dbReference type="PANTHER" id="PTHR42939">
    <property type="entry name" value="ABC TRANSPORTER ATP-BINDING PROTEIN ALBC-RELATED"/>
    <property type="match status" value="1"/>
</dbReference>
<dbReference type="InterPro" id="IPR027417">
    <property type="entry name" value="P-loop_NTPase"/>
</dbReference>
<proteinExistence type="predicted"/>
<accession>A0A926KNY6</accession>
<dbReference type="SMART" id="SM00382">
    <property type="entry name" value="AAA"/>
    <property type="match status" value="1"/>
</dbReference>
<dbReference type="GO" id="GO:0005524">
    <property type="term" value="F:ATP binding"/>
    <property type="evidence" value="ECO:0007669"/>
    <property type="project" value="UniProtKB-KW"/>
</dbReference>
<dbReference type="AlphaFoldDB" id="A0A926KNY6"/>
<dbReference type="InterPro" id="IPR003593">
    <property type="entry name" value="AAA+_ATPase"/>
</dbReference>
<evidence type="ECO:0000259" key="4">
    <source>
        <dbReference type="PROSITE" id="PS50893"/>
    </source>
</evidence>
<dbReference type="InterPro" id="IPR051782">
    <property type="entry name" value="ABC_Transporter_VariousFunc"/>
</dbReference>
<dbReference type="Pfam" id="PF00005">
    <property type="entry name" value="ABC_tran"/>
    <property type="match status" value="1"/>
</dbReference>
<dbReference type="EMBL" id="JACVVD010000002">
    <property type="protein sequence ID" value="MBD0379490.1"/>
    <property type="molecule type" value="Genomic_DNA"/>
</dbReference>
<sequence>MMEQGQSSKAISIKGLRKSLDKVEIGPIDMEIEPGYVIAIVGLNGAGKSSIFRLMMDMIKPDAGEIRMLGQTNGQNEVAVKQKIGYVPEAEAWNDIGFSTVKELTQFVAHWYPSWSESKAQELLKRFGLDGKQKLAHLSKGMKRKLSFIHAISHDPDILLMDEPTSGLDPFAWRMMMDELMAFMEHGDKTVLFATHIVEEVKRIADHIAFIHEGKLRGFYEKDVLFDEWKTLWVEHQGRPLDQLSGVVAVEKHSGAVSAKLISRSSRQTEAELHRLGVKVIQTQAVELDEILGHLIQIDIEEAG</sequence>
<protein>
    <submittedName>
        <fullName evidence="5">ABC transporter ATP-binding protein</fullName>
    </submittedName>
</protein>
<keyword evidence="6" id="KW-1185">Reference proteome</keyword>
<evidence type="ECO:0000256" key="1">
    <source>
        <dbReference type="ARBA" id="ARBA00022448"/>
    </source>
</evidence>
<evidence type="ECO:0000313" key="5">
    <source>
        <dbReference type="EMBL" id="MBD0379490.1"/>
    </source>
</evidence>
<reference evidence="5" key="1">
    <citation type="submission" date="2020-09" db="EMBL/GenBank/DDBJ databases">
        <title>Draft Genome Sequence of Paenibacillus sp. WST5.</title>
        <authorList>
            <person name="Bao Z."/>
        </authorList>
    </citation>
    <scope>NUCLEOTIDE SEQUENCE</scope>
    <source>
        <strain evidence="5">WST5</strain>
    </source>
</reference>
<dbReference type="SUPFAM" id="SSF52540">
    <property type="entry name" value="P-loop containing nucleoside triphosphate hydrolases"/>
    <property type="match status" value="1"/>
</dbReference>
<organism evidence="5 6">
    <name type="scientific">Paenibacillus sedimenti</name>
    <dbReference type="NCBI Taxonomy" id="2770274"/>
    <lineage>
        <taxon>Bacteria</taxon>
        <taxon>Bacillati</taxon>
        <taxon>Bacillota</taxon>
        <taxon>Bacilli</taxon>
        <taxon>Bacillales</taxon>
        <taxon>Paenibacillaceae</taxon>
        <taxon>Paenibacillus</taxon>
    </lineage>
</organism>
<gene>
    <name evidence="5" type="ORF">ICC18_05135</name>
</gene>
<evidence type="ECO:0000256" key="2">
    <source>
        <dbReference type="ARBA" id="ARBA00022741"/>
    </source>
</evidence>
<dbReference type="PROSITE" id="PS50893">
    <property type="entry name" value="ABC_TRANSPORTER_2"/>
    <property type="match status" value="1"/>
</dbReference>
<name>A0A926KNY6_9BACL</name>
<dbReference type="Proteomes" id="UP000650466">
    <property type="component" value="Unassembled WGS sequence"/>
</dbReference>
<comment type="caution">
    <text evidence="5">The sequence shown here is derived from an EMBL/GenBank/DDBJ whole genome shotgun (WGS) entry which is preliminary data.</text>
</comment>
<dbReference type="Gene3D" id="3.40.50.300">
    <property type="entry name" value="P-loop containing nucleotide triphosphate hydrolases"/>
    <property type="match status" value="1"/>
</dbReference>
<dbReference type="InterPro" id="IPR003439">
    <property type="entry name" value="ABC_transporter-like_ATP-bd"/>
</dbReference>
<keyword evidence="1" id="KW-0813">Transport</keyword>
<feature type="domain" description="ABC transporter" evidence="4">
    <location>
        <begin position="8"/>
        <end position="238"/>
    </location>
</feature>
<dbReference type="PANTHER" id="PTHR42939:SF3">
    <property type="entry name" value="ABC TRANSPORTER ATP-BINDING COMPONENT"/>
    <property type="match status" value="1"/>
</dbReference>
<keyword evidence="3 5" id="KW-0067">ATP-binding</keyword>
<dbReference type="RefSeq" id="WP_188173312.1">
    <property type="nucleotide sequence ID" value="NZ_JACVVD010000002.1"/>
</dbReference>
<evidence type="ECO:0000256" key="3">
    <source>
        <dbReference type="ARBA" id="ARBA00022840"/>
    </source>
</evidence>